<comment type="subcellular location">
    <subcellularLocation>
        <location evidence="1">Membrane</location>
        <topology evidence="1">Multi-pass membrane protein</topology>
    </subcellularLocation>
</comment>
<feature type="transmembrane region" description="Helical" evidence="6">
    <location>
        <begin position="167"/>
        <end position="189"/>
    </location>
</feature>
<dbReference type="PANTHER" id="PTHR21716">
    <property type="entry name" value="TRANSMEMBRANE PROTEIN"/>
    <property type="match status" value="1"/>
</dbReference>
<dbReference type="Proteomes" id="UP000278746">
    <property type="component" value="Unassembled WGS sequence"/>
</dbReference>
<keyword evidence="8" id="KW-1185">Reference proteome</keyword>
<dbReference type="NCBIfam" id="TIGR02872">
    <property type="entry name" value="spore_ytvI"/>
    <property type="match status" value="1"/>
</dbReference>
<evidence type="ECO:0000313" key="8">
    <source>
        <dbReference type="Proteomes" id="UP000278746"/>
    </source>
</evidence>
<feature type="transmembrane region" description="Helical" evidence="6">
    <location>
        <begin position="64"/>
        <end position="84"/>
    </location>
</feature>
<feature type="transmembrane region" description="Helical" evidence="6">
    <location>
        <begin position="35"/>
        <end position="52"/>
    </location>
</feature>
<dbReference type="RefSeq" id="WP_122897994.1">
    <property type="nucleotide sequence ID" value="NZ_RHIB01000001.1"/>
</dbReference>
<evidence type="ECO:0000256" key="2">
    <source>
        <dbReference type="ARBA" id="ARBA00009773"/>
    </source>
</evidence>
<sequence length="369" mass="40625">MIKSGAPLIRSGLIILYSFMFLVAGYIIIRFLYPFVIGFILALLLLPFVNKVERCFGWSRSLSVILAMAGLILILITFTTVAAVEIANGLIYLSGVLPDYIKNTASTVEQWITTSLLPVYDRINHLVLSLDTSQQETVVSSIQSITADVTQRASEFIQLVFNGLADLLLSLPNTITILLFSLLSAFFIAKDWPLILSWYERLVPLHGVTYVKKITDEWRKAISGYVLAQVILVGMTGVIVLIALLILGVKHAITTAVLIALVDVLPYLGTGIVFIPWILYSFFSGDWFMSIGLSVIYGIVVIQRQIAEPKVLSRHIGVHPLPLLITLFLSYQLLGFAGLLLGPMILIVLQSLVKAGVVQGVVSYIMNGK</sequence>
<gene>
    <name evidence="7" type="primary">ytvI</name>
    <name evidence="7" type="ORF">EBO34_10470</name>
</gene>
<evidence type="ECO:0000256" key="3">
    <source>
        <dbReference type="ARBA" id="ARBA00022692"/>
    </source>
</evidence>
<dbReference type="InterPro" id="IPR002549">
    <property type="entry name" value="AI-2E-like"/>
</dbReference>
<dbReference type="EMBL" id="RHIB01000001">
    <property type="protein sequence ID" value="RNA70322.1"/>
    <property type="molecule type" value="Genomic_DNA"/>
</dbReference>
<dbReference type="GO" id="GO:0016020">
    <property type="term" value="C:membrane"/>
    <property type="evidence" value="ECO:0007669"/>
    <property type="project" value="UniProtKB-SubCell"/>
</dbReference>
<organism evidence="7 8">
    <name type="scientific">Alteribacter keqinensis</name>
    <dbReference type="NCBI Taxonomy" id="2483800"/>
    <lineage>
        <taxon>Bacteria</taxon>
        <taxon>Bacillati</taxon>
        <taxon>Bacillota</taxon>
        <taxon>Bacilli</taxon>
        <taxon>Bacillales</taxon>
        <taxon>Bacillaceae</taxon>
        <taxon>Alteribacter</taxon>
    </lineage>
</organism>
<dbReference type="GO" id="GO:0055085">
    <property type="term" value="P:transmembrane transport"/>
    <property type="evidence" value="ECO:0007669"/>
    <property type="project" value="TreeGrafter"/>
</dbReference>
<evidence type="ECO:0000313" key="7">
    <source>
        <dbReference type="EMBL" id="RNA70322.1"/>
    </source>
</evidence>
<feature type="transmembrane region" description="Helical" evidence="6">
    <location>
        <begin position="327"/>
        <end position="349"/>
    </location>
</feature>
<feature type="transmembrane region" description="Helical" evidence="6">
    <location>
        <begin position="287"/>
        <end position="307"/>
    </location>
</feature>
<dbReference type="AlphaFoldDB" id="A0A3M7TZK9"/>
<evidence type="ECO:0000256" key="5">
    <source>
        <dbReference type="ARBA" id="ARBA00023136"/>
    </source>
</evidence>
<reference evidence="7 8" key="1">
    <citation type="submission" date="2018-10" db="EMBL/GenBank/DDBJ databases">
        <title>Bacillus Keqinensis sp. nov., a moderately halophilic bacterium isolated from a saline-alkaline lake.</title>
        <authorList>
            <person name="Wang H."/>
        </authorList>
    </citation>
    <scope>NUCLEOTIDE SEQUENCE [LARGE SCALE GENOMIC DNA]</scope>
    <source>
        <strain evidence="7 8">KQ-3</strain>
    </source>
</reference>
<accession>A0A3M7TZK9</accession>
<dbReference type="Pfam" id="PF01594">
    <property type="entry name" value="AI-2E_transport"/>
    <property type="match status" value="1"/>
</dbReference>
<name>A0A3M7TZK9_9BACI</name>
<evidence type="ECO:0000256" key="6">
    <source>
        <dbReference type="SAM" id="Phobius"/>
    </source>
</evidence>
<keyword evidence="3 6" id="KW-0812">Transmembrane</keyword>
<comment type="caution">
    <text evidence="7">The sequence shown here is derived from an EMBL/GenBank/DDBJ whole genome shotgun (WGS) entry which is preliminary data.</text>
</comment>
<dbReference type="InterPro" id="IPR014227">
    <property type="entry name" value="YtvI-like"/>
</dbReference>
<keyword evidence="5 6" id="KW-0472">Membrane</keyword>
<feature type="transmembrane region" description="Helical" evidence="6">
    <location>
        <begin position="222"/>
        <end position="247"/>
    </location>
</feature>
<feature type="transmembrane region" description="Helical" evidence="6">
    <location>
        <begin position="253"/>
        <end position="280"/>
    </location>
</feature>
<protein>
    <submittedName>
        <fullName evidence="7">Sporulation integral membrane protein YtvI</fullName>
    </submittedName>
</protein>
<keyword evidence="4 6" id="KW-1133">Transmembrane helix</keyword>
<dbReference type="OrthoDB" id="9774361at2"/>
<dbReference type="PANTHER" id="PTHR21716:SF68">
    <property type="entry name" value="TRANSPORT PROTEIN YTVI-RELATED"/>
    <property type="match status" value="1"/>
</dbReference>
<proteinExistence type="inferred from homology"/>
<comment type="similarity">
    <text evidence="2">Belongs to the autoinducer-2 exporter (AI-2E) (TC 2.A.86) family.</text>
</comment>
<feature type="transmembrane region" description="Helical" evidence="6">
    <location>
        <begin position="12"/>
        <end position="29"/>
    </location>
</feature>
<evidence type="ECO:0000256" key="4">
    <source>
        <dbReference type="ARBA" id="ARBA00022989"/>
    </source>
</evidence>
<evidence type="ECO:0000256" key="1">
    <source>
        <dbReference type="ARBA" id="ARBA00004141"/>
    </source>
</evidence>